<organism evidence="1 2">
    <name type="scientific">Streptococcus suis R61</name>
    <dbReference type="NCBI Taxonomy" id="996306"/>
    <lineage>
        <taxon>Bacteria</taxon>
        <taxon>Bacillati</taxon>
        <taxon>Bacillota</taxon>
        <taxon>Bacilli</taxon>
        <taxon>Lactobacillales</taxon>
        <taxon>Streptococcaceae</taxon>
        <taxon>Streptococcus</taxon>
    </lineage>
</organism>
<sequence length="114" mass="13042">MEKYCLNRIDTKEYFVLVSLLDYRQSISEQLKTILLEQGVGKKVLVDSALISGINDYRFISLKVSEDGILDFRTIEYVAPNSSIIEFSNKVLSNYKEYVEHSVLSSVQVKALLK</sequence>
<protein>
    <submittedName>
        <fullName evidence="1">Uncharacterized protein</fullName>
    </submittedName>
</protein>
<comment type="caution">
    <text evidence="1">The sequence shown here is derived from an EMBL/GenBank/DDBJ whole genome shotgun (WGS) entry which is preliminary data.</text>
</comment>
<reference evidence="1 2" key="1">
    <citation type="submission" date="2011-03" db="EMBL/GenBank/DDBJ databases">
        <title>Deep-sequencing identification of multiple resistance mechanism for the high antibiotic-resistance strain Streptococcus suis R61.</title>
        <authorList>
            <person name="Hu P."/>
            <person name="Yang M."/>
            <person name="Jin M."/>
            <person name="Xiao J."/>
        </authorList>
    </citation>
    <scope>NUCLEOTIDE SEQUENCE [LARGE SCALE GENOMIC DNA]</scope>
    <source>
        <strain evidence="1 2">R61</strain>
    </source>
</reference>
<dbReference type="Pfam" id="PF15933">
    <property type="entry name" value="RnlB_antitoxin"/>
    <property type="match status" value="1"/>
</dbReference>
<gene>
    <name evidence="1" type="ORF">SSUR61_1403</name>
</gene>
<evidence type="ECO:0000313" key="1">
    <source>
        <dbReference type="EMBL" id="EHC02662.1"/>
    </source>
</evidence>
<accession>A0AA87F7V8</accession>
<dbReference type="Proteomes" id="UP000004014">
    <property type="component" value="Unassembled WGS sequence"/>
</dbReference>
<dbReference type="AlphaFoldDB" id="A0AA87F7V8"/>
<dbReference type="InterPro" id="IPR031834">
    <property type="entry name" value="RnlB/LsoB_antitoxin"/>
</dbReference>
<evidence type="ECO:0000313" key="2">
    <source>
        <dbReference type="Proteomes" id="UP000004014"/>
    </source>
</evidence>
<name>A0AA87F7V8_STRSU</name>
<dbReference type="RefSeq" id="WP_004195431.1">
    <property type="nucleotide sequence ID" value="NZ_AEYY01000040.1"/>
</dbReference>
<dbReference type="EMBL" id="AEYY01000040">
    <property type="protein sequence ID" value="EHC02662.1"/>
    <property type="molecule type" value="Genomic_DNA"/>
</dbReference>
<proteinExistence type="predicted"/>